<evidence type="ECO:0000256" key="2">
    <source>
        <dbReference type="ARBA" id="ARBA00023136"/>
    </source>
</evidence>
<keyword evidence="1 3" id="KW-0732">Signal</keyword>
<reference evidence="5 7" key="1">
    <citation type="submission" date="2014-12" db="EMBL/GenBank/DDBJ databases">
        <title>Genome sequence of Morococcus cerebrosus.</title>
        <authorList>
            <person name="Shin S.-K."/>
            <person name="Yi H."/>
        </authorList>
    </citation>
    <scope>NUCLEOTIDE SEQUENCE [LARGE SCALE GENOMIC DNA]</scope>
    <source>
        <strain evidence="5 7">CIP 81.93</strain>
    </source>
</reference>
<feature type="chain" id="PRO_5002150773" evidence="3">
    <location>
        <begin position="24"/>
        <end position="176"/>
    </location>
</feature>
<dbReference type="EMBL" id="CP094242">
    <property type="protein sequence ID" value="UNV87306.1"/>
    <property type="molecule type" value="Genomic_DNA"/>
</dbReference>
<accession>A0A0C1GTA6</accession>
<evidence type="ECO:0000259" key="4">
    <source>
        <dbReference type="Pfam" id="PF04355"/>
    </source>
</evidence>
<dbReference type="RefSeq" id="WP_003743151.1">
    <property type="nucleotide sequence ID" value="NZ_CP094242.1"/>
</dbReference>
<dbReference type="PATRIC" id="fig|1056807.3.peg.1100"/>
<keyword evidence="8" id="KW-1185">Reference proteome</keyword>
<feature type="signal peptide" evidence="3">
    <location>
        <begin position="1"/>
        <end position="23"/>
    </location>
</feature>
<name>A0A0C1GTA6_9NEIS</name>
<reference evidence="6 8" key="2">
    <citation type="submission" date="2022-03" db="EMBL/GenBank/DDBJ databases">
        <title>Genome sequencing of Morococcus cerebrosus.</title>
        <authorList>
            <person name="Baek M.-G."/>
            <person name="Yi H."/>
        </authorList>
    </citation>
    <scope>NUCLEOTIDE SEQUENCE [LARGE SCALE GENOMIC DNA]</scope>
    <source>
        <strain evidence="6 8">CIP 81.93</strain>
    </source>
</reference>
<evidence type="ECO:0000313" key="8">
    <source>
        <dbReference type="Proteomes" id="UP000829504"/>
    </source>
</evidence>
<evidence type="ECO:0000313" key="6">
    <source>
        <dbReference type="EMBL" id="UNV87306.1"/>
    </source>
</evidence>
<evidence type="ECO:0000256" key="3">
    <source>
        <dbReference type="SAM" id="SignalP"/>
    </source>
</evidence>
<feature type="domain" description="Outer membrane protein assembly factor BamE" evidence="4">
    <location>
        <begin position="52"/>
        <end position="132"/>
    </location>
</feature>
<dbReference type="GO" id="GO:0019867">
    <property type="term" value="C:outer membrane"/>
    <property type="evidence" value="ECO:0007669"/>
    <property type="project" value="InterPro"/>
</dbReference>
<dbReference type="InterPro" id="IPR037873">
    <property type="entry name" value="BamE-like"/>
</dbReference>
<organism evidence="5 7">
    <name type="scientific">Morococcus cerebrosus</name>
    <dbReference type="NCBI Taxonomy" id="1056807"/>
    <lineage>
        <taxon>Bacteria</taxon>
        <taxon>Pseudomonadati</taxon>
        <taxon>Pseudomonadota</taxon>
        <taxon>Betaproteobacteria</taxon>
        <taxon>Neisseriales</taxon>
        <taxon>Neisseriaceae</taxon>
        <taxon>Morococcus</taxon>
    </lineage>
</organism>
<dbReference type="Pfam" id="PF04355">
    <property type="entry name" value="BamE"/>
    <property type="match status" value="1"/>
</dbReference>
<gene>
    <name evidence="6" type="primary">bamE</name>
    <name evidence="5" type="ORF">MCC93_11380</name>
    <name evidence="6" type="ORF">MON37_11825</name>
</gene>
<protein>
    <submittedName>
        <fullName evidence="6">Outer membrane protein assembly factor BamE</fullName>
    </submittedName>
</protein>
<dbReference type="PROSITE" id="PS51257">
    <property type="entry name" value="PROKAR_LIPOPROTEIN"/>
    <property type="match status" value="1"/>
</dbReference>
<proteinExistence type="predicted"/>
<dbReference type="EMBL" id="JUFZ01000043">
    <property type="protein sequence ID" value="KIC08626.1"/>
    <property type="molecule type" value="Genomic_DNA"/>
</dbReference>
<dbReference type="AlphaFoldDB" id="A0A0C1GTA6"/>
<dbReference type="Proteomes" id="UP000829504">
    <property type="component" value="Chromosome"/>
</dbReference>
<sequence length="176" mass="19651">MKTSRIAKTALYLAAAAVLSACAGKSHVKADGTTDNPVFPKPYSVTFNKNQGTFPTADELEQMKPGLSKDDIYKILGRPHYDEGMFGVREWNYLFHFRTPGVPANPDIGSGVEGITTCQYKVLFDKHKYARSFHWKAVFPEDAVCPPVQEVAPQPAPEPQIIIREVAPETHHRIRK</sequence>
<evidence type="ECO:0000313" key="5">
    <source>
        <dbReference type="EMBL" id="KIC08626.1"/>
    </source>
</evidence>
<keyword evidence="2" id="KW-0472">Membrane</keyword>
<dbReference type="InterPro" id="IPR007450">
    <property type="entry name" value="BamE_dom"/>
</dbReference>
<dbReference type="GeneID" id="99689542"/>
<dbReference type="Gene3D" id="3.30.1450.10">
    <property type="match status" value="1"/>
</dbReference>
<evidence type="ECO:0000313" key="7">
    <source>
        <dbReference type="Proteomes" id="UP000031390"/>
    </source>
</evidence>
<evidence type="ECO:0000256" key="1">
    <source>
        <dbReference type="ARBA" id="ARBA00022729"/>
    </source>
</evidence>
<dbReference type="Proteomes" id="UP000031390">
    <property type="component" value="Unassembled WGS sequence"/>
</dbReference>